<protein>
    <submittedName>
        <fullName evidence="1">Uncharacterized protein</fullName>
    </submittedName>
</protein>
<name>A0A9P0HET8_NEZVI</name>
<keyword evidence="2" id="KW-1185">Reference proteome</keyword>
<evidence type="ECO:0000313" key="2">
    <source>
        <dbReference type="Proteomes" id="UP001152798"/>
    </source>
</evidence>
<dbReference type="Proteomes" id="UP001152798">
    <property type="component" value="Chromosome 4"/>
</dbReference>
<organism evidence="1 2">
    <name type="scientific">Nezara viridula</name>
    <name type="common">Southern green stink bug</name>
    <name type="synonym">Cimex viridulus</name>
    <dbReference type="NCBI Taxonomy" id="85310"/>
    <lineage>
        <taxon>Eukaryota</taxon>
        <taxon>Metazoa</taxon>
        <taxon>Ecdysozoa</taxon>
        <taxon>Arthropoda</taxon>
        <taxon>Hexapoda</taxon>
        <taxon>Insecta</taxon>
        <taxon>Pterygota</taxon>
        <taxon>Neoptera</taxon>
        <taxon>Paraneoptera</taxon>
        <taxon>Hemiptera</taxon>
        <taxon>Heteroptera</taxon>
        <taxon>Panheteroptera</taxon>
        <taxon>Pentatomomorpha</taxon>
        <taxon>Pentatomoidea</taxon>
        <taxon>Pentatomidae</taxon>
        <taxon>Pentatominae</taxon>
        <taxon>Nezara</taxon>
    </lineage>
</organism>
<sequence>MFRFLRHSLGKIACVSGGDCRAKVFPEQLVDLHSIFHEKVESSGGTHRAEIGLKRTKLEVMRRVRIWEKKSGSRQSFVDEPLLLTVPRILCQIAVQVCCLSGLSSYHHPTTNWCRKRVNDI</sequence>
<gene>
    <name evidence="1" type="ORF">NEZAVI_LOCUS9891</name>
</gene>
<dbReference type="AlphaFoldDB" id="A0A9P0HET8"/>
<dbReference type="EMBL" id="OV725080">
    <property type="protein sequence ID" value="CAH1400711.1"/>
    <property type="molecule type" value="Genomic_DNA"/>
</dbReference>
<evidence type="ECO:0000313" key="1">
    <source>
        <dbReference type="EMBL" id="CAH1400711.1"/>
    </source>
</evidence>
<proteinExistence type="predicted"/>
<accession>A0A9P0HET8</accession>
<reference evidence="1" key="1">
    <citation type="submission" date="2022-01" db="EMBL/GenBank/DDBJ databases">
        <authorList>
            <person name="King R."/>
        </authorList>
    </citation>
    <scope>NUCLEOTIDE SEQUENCE</scope>
</reference>